<evidence type="ECO:0000256" key="5">
    <source>
        <dbReference type="ARBA" id="ARBA00022840"/>
    </source>
</evidence>
<keyword evidence="2" id="KW-0808">Transferase</keyword>
<feature type="compositionally biased region" description="Polar residues" evidence="6">
    <location>
        <begin position="194"/>
        <end position="205"/>
    </location>
</feature>
<keyword evidence="4" id="KW-0418">Kinase</keyword>
<evidence type="ECO:0000313" key="8">
    <source>
        <dbReference type="Proteomes" id="UP000515125"/>
    </source>
</evidence>
<evidence type="ECO:0000313" key="9">
    <source>
        <dbReference type="RefSeq" id="XP_026193441.1"/>
    </source>
</evidence>
<keyword evidence="5" id="KW-0067">ATP-binding</keyword>
<dbReference type="GO" id="GO:0005829">
    <property type="term" value="C:cytosol"/>
    <property type="evidence" value="ECO:0007669"/>
    <property type="project" value="TreeGrafter"/>
</dbReference>
<dbReference type="PANTHER" id="PTHR24353:SF37">
    <property type="entry name" value="CAMP-DEPENDENT PROTEIN KINASE CATALYTIC SUBUNIT PRKX"/>
    <property type="match status" value="1"/>
</dbReference>
<gene>
    <name evidence="9" type="primary">LOC113147366</name>
</gene>
<dbReference type="Gene3D" id="1.10.510.10">
    <property type="entry name" value="Transferase(Phosphotransferase) domain 1"/>
    <property type="match status" value="2"/>
</dbReference>
<accession>A0A6P6RZS3</accession>
<dbReference type="GO" id="GO:0004691">
    <property type="term" value="F:cAMP-dependent protein kinase activity"/>
    <property type="evidence" value="ECO:0007669"/>
    <property type="project" value="TreeGrafter"/>
</dbReference>
<dbReference type="GeneID" id="113147366"/>
<dbReference type="RefSeq" id="XP_026193441.1">
    <property type="nucleotide sequence ID" value="XM_026337656.1"/>
</dbReference>
<dbReference type="InterPro" id="IPR000719">
    <property type="entry name" value="Prot_kinase_dom"/>
</dbReference>
<keyword evidence="8" id="KW-1185">Reference proteome</keyword>
<dbReference type="PANTHER" id="PTHR24353">
    <property type="entry name" value="CYCLIC NUCLEOTIDE-DEPENDENT PROTEIN KINASE"/>
    <property type="match status" value="1"/>
</dbReference>
<feature type="compositionally biased region" description="Basic and acidic residues" evidence="6">
    <location>
        <begin position="232"/>
        <end position="246"/>
    </location>
</feature>
<feature type="region of interest" description="Disordered" evidence="6">
    <location>
        <begin position="159"/>
        <end position="311"/>
    </location>
</feature>
<dbReference type="SUPFAM" id="SSF56112">
    <property type="entry name" value="Protein kinase-like (PK-like)"/>
    <property type="match status" value="1"/>
</dbReference>
<dbReference type="Pfam" id="PF00069">
    <property type="entry name" value="Pkinase"/>
    <property type="match status" value="1"/>
</dbReference>
<keyword evidence="3" id="KW-0547">Nucleotide-binding</keyword>
<dbReference type="Proteomes" id="UP000515125">
    <property type="component" value="Unplaced"/>
</dbReference>
<evidence type="ECO:0000256" key="3">
    <source>
        <dbReference type="ARBA" id="ARBA00022741"/>
    </source>
</evidence>
<feature type="region of interest" description="Disordered" evidence="6">
    <location>
        <begin position="119"/>
        <end position="142"/>
    </location>
</feature>
<feature type="compositionally biased region" description="Polar residues" evidence="6">
    <location>
        <begin position="682"/>
        <end position="695"/>
    </location>
</feature>
<name>A0A6P6RZS3_9EIME</name>
<dbReference type="InterPro" id="IPR011009">
    <property type="entry name" value="Kinase-like_dom_sf"/>
</dbReference>
<feature type="region of interest" description="Disordered" evidence="6">
    <location>
        <begin position="682"/>
        <end position="701"/>
    </location>
</feature>
<organism evidence="8 9">
    <name type="scientific">Cyclospora cayetanensis</name>
    <dbReference type="NCBI Taxonomy" id="88456"/>
    <lineage>
        <taxon>Eukaryota</taxon>
        <taxon>Sar</taxon>
        <taxon>Alveolata</taxon>
        <taxon>Apicomplexa</taxon>
        <taxon>Conoidasida</taxon>
        <taxon>Coccidia</taxon>
        <taxon>Eucoccidiorida</taxon>
        <taxon>Eimeriorina</taxon>
        <taxon>Eimeriidae</taxon>
        <taxon>Cyclospora</taxon>
    </lineage>
</organism>
<dbReference type="AlphaFoldDB" id="A0A6P6RZS3"/>
<dbReference type="OrthoDB" id="348826at2759"/>
<evidence type="ECO:0000259" key="7">
    <source>
        <dbReference type="Pfam" id="PF00069"/>
    </source>
</evidence>
<feature type="compositionally biased region" description="Low complexity" evidence="6">
    <location>
        <begin position="21"/>
        <end position="36"/>
    </location>
</feature>
<feature type="region of interest" description="Disordered" evidence="6">
    <location>
        <begin position="817"/>
        <end position="865"/>
    </location>
</feature>
<keyword evidence="1" id="KW-0723">Serine/threonine-protein kinase</keyword>
<evidence type="ECO:0000256" key="4">
    <source>
        <dbReference type="ARBA" id="ARBA00022777"/>
    </source>
</evidence>
<evidence type="ECO:0000256" key="2">
    <source>
        <dbReference type="ARBA" id="ARBA00022679"/>
    </source>
</evidence>
<feature type="region of interest" description="Disordered" evidence="6">
    <location>
        <begin position="20"/>
        <end position="40"/>
    </location>
</feature>
<sequence>MDVTVTPTYMALPTGCGGVAPSHGSSSNSGPNTISSKRVSRALRSKTESLCFSRRGWGGGPPWSQCGIGEGASLSAPSRAGYSDGGPTADGLLALGAALCSRRQGCHLAIPCSPEPPLLKGAAPQGSPRDTPAFLGTSPQNNRPISWLRKAFRAAVHRRKTRAPFEEGRQEAPGVSEAPEDLLPRERSVKGVSRQRSSNSTATPPQSIPLAGARGNETPVCNKTPGSVDYTGAHKDTLVGEGKGPEPRQFTPVALTASSREGIHTKKEPSKIRKEGRNLQEDPDGLPRPASRGDSKGETCPKGLTSGAVEDDYSSGMVKGLLEGSPLGGMHACCLLEKQQQQQRPCQPFLQPVDPLGGPSIEEQKAFFAACSWAPEDFTFIRTVGTGTLGRVFISRLKPRQVSSLSLGVIYRDLKPENILIGNDGHIKIVDFGFSKQIEKPRPFILGAAQGRCEGSQGLPQWRHLTSWGTLSCCHPACEAARHKYGVFSALQRGSTDAAETLGGGGPPLNGIEAVETQHRPSLHATTPLNSLDMFATSSFGADGPFETPKATDKEGCFTAANNTTAPCDAAYGANDIDTKLLAHPPGNATASCFDIAVATSLLPYWSLKKAQSMGLRSSRQLNGGPLVDSTTRATTPLGWLDSGSFASLNTAEAATVESYLASVTQHTPNSEGTFIGVLGASQNSSSEESLTHGNTGAHMHGPTPNEAEGFQRLEGTPMDPLKVTPISTSAPEESHWERDTQEYPCTPVRSKLVHAGDPPAWGLGAPPLQQPIVGPPLPRCLSLGDYGVIDGAQSQHHALQQQLQREHKRLYNAANSWRGSPLKGTPGTELGPLPSSFHQNDRFSEGLAKSSPDPSESFGPLWLSGGNTVSRGPFRGASDKESCFGEGALQRESWVSILLEEPTKDNEEQDEGHSSGTKVYNAGGLGTYADTQGSKGTVEWVRGNSKGARLRVLRGAAGSKEKTVDQLEQLKVLTGNTGDSAVAIYENIARAQADERAQVAAKVVPLLKSTQLVLSVALCLSAYQHGCSSAPPCINTALIILVPLSAASAVHASSADHSEPPKSSSPAPAGLAAATAVAVAHVVAGSKLAGTAGQEAIVGRTHFDKLPTGDPAPTGVPLQPSFPLEATYGGEIGNVPWPEEERELNRSCTLCGTSEYMPPETLLRRGQHFCSDAWAFGILLYELVFW</sequence>
<dbReference type="GO" id="GO:0005952">
    <property type="term" value="C:cAMP-dependent protein kinase complex"/>
    <property type="evidence" value="ECO:0007669"/>
    <property type="project" value="TreeGrafter"/>
</dbReference>
<evidence type="ECO:0000256" key="6">
    <source>
        <dbReference type="SAM" id="MobiDB-lite"/>
    </source>
</evidence>
<dbReference type="GO" id="GO:0005524">
    <property type="term" value="F:ATP binding"/>
    <property type="evidence" value="ECO:0007669"/>
    <property type="project" value="UniProtKB-KW"/>
</dbReference>
<feature type="compositionally biased region" description="Basic and acidic residues" evidence="6">
    <location>
        <begin position="261"/>
        <end position="280"/>
    </location>
</feature>
<feature type="domain" description="Protein kinase" evidence="7">
    <location>
        <begin position="407"/>
        <end position="441"/>
    </location>
</feature>
<protein>
    <submittedName>
        <fullName evidence="9">Uncharacterized protein LOC113147366</fullName>
    </submittedName>
</protein>
<evidence type="ECO:0000256" key="1">
    <source>
        <dbReference type="ARBA" id="ARBA00022527"/>
    </source>
</evidence>
<reference evidence="9" key="1">
    <citation type="submission" date="2025-08" db="UniProtKB">
        <authorList>
            <consortium name="RefSeq"/>
        </authorList>
    </citation>
    <scope>IDENTIFICATION</scope>
</reference>
<proteinExistence type="predicted"/>